<dbReference type="Gene3D" id="3.40.630.30">
    <property type="match status" value="1"/>
</dbReference>
<gene>
    <name evidence="3" type="ORF">UFOPK1458_00097</name>
    <name evidence="4" type="ORF">UFOPK3243_00053</name>
    <name evidence="2" type="ORF">UFOPK4180_00008</name>
</gene>
<reference evidence="2" key="1">
    <citation type="submission" date="2020-05" db="EMBL/GenBank/DDBJ databases">
        <authorList>
            <person name="Chiriac C."/>
            <person name="Salcher M."/>
            <person name="Ghai R."/>
            <person name="Kavagutti S V."/>
        </authorList>
    </citation>
    <scope>NUCLEOTIDE SEQUENCE</scope>
</reference>
<dbReference type="EMBL" id="CAEZSQ010000010">
    <property type="protein sequence ID" value="CAB4537409.1"/>
    <property type="molecule type" value="Genomic_DNA"/>
</dbReference>
<dbReference type="AlphaFoldDB" id="A0A6J6ACC2"/>
<evidence type="ECO:0000259" key="1">
    <source>
        <dbReference type="PROSITE" id="PS51186"/>
    </source>
</evidence>
<evidence type="ECO:0000313" key="4">
    <source>
        <dbReference type="EMBL" id="CAB4839418.1"/>
    </source>
</evidence>
<evidence type="ECO:0000313" key="2">
    <source>
        <dbReference type="EMBL" id="CAB4366420.1"/>
    </source>
</evidence>
<evidence type="ECO:0000313" key="3">
    <source>
        <dbReference type="EMBL" id="CAB4537409.1"/>
    </source>
</evidence>
<organism evidence="2">
    <name type="scientific">freshwater metagenome</name>
    <dbReference type="NCBI Taxonomy" id="449393"/>
    <lineage>
        <taxon>unclassified sequences</taxon>
        <taxon>metagenomes</taxon>
        <taxon>ecological metagenomes</taxon>
    </lineage>
</organism>
<dbReference type="EMBL" id="CAFAZZ010000002">
    <property type="protein sequence ID" value="CAB4839418.1"/>
    <property type="molecule type" value="Genomic_DNA"/>
</dbReference>
<dbReference type="Pfam" id="PF00583">
    <property type="entry name" value="Acetyltransf_1"/>
    <property type="match status" value="1"/>
</dbReference>
<feature type="domain" description="N-acetyltransferase" evidence="1">
    <location>
        <begin position="5"/>
        <end position="161"/>
    </location>
</feature>
<dbReference type="EMBL" id="CAESPC010000001">
    <property type="protein sequence ID" value="CAB4366420.1"/>
    <property type="molecule type" value="Genomic_DNA"/>
</dbReference>
<accession>A0A6J6ACC2</accession>
<sequence>MNRKITALELHEDQWFRYRDIRLAALESDGHAFGGNLDSERLFSEDDWRSKARQYVAIVVNLDDADIAMMTVENLDGDFGATCWVGSCWVSPKYRKMGALRALFDYLDSMALERNWITQGLGVWVDNEIAITAYEKLGFEKKGEKQESSRKPGMYYQRMIRKTSSN</sequence>
<dbReference type="PROSITE" id="PS51186">
    <property type="entry name" value="GNAT"/>
    <property type="match status" value="1"/>
</dbReference>
<dbReference type="InterPro" id="IPR000182">
    <property type="entry name" value="GNAT_dom"/>
</dbReference>
<dbReference type="GO" id="GO:0016747">
    <property type="term" value="F:acyltransferase activity, transferring groups other than amino-acyl groups"/>
    <property type="evidence" value="ECO:0007669"/>
    <property type="project" value="InterPro"/>
</dbReference>
<protein>
    <submittedName>
        <fullName evidence="2">Unannotated protein</fullName>
    </submittedName>
</protein>
<proteinExistence type="predicted"/>
<name>A0A6J6ACC2_9ZZZZ</name>
<dbReference type="InterPro" id="IPR016181">
    <property type="entry name" value="Acyl_CoA_acyltransferase"/>
</dbReference>
<dbReference type="SUPFAM" id="SSF55729">
    <property type="entry name" value="Acyl-CoA N-acyltransferases (Nat)"/>
    <property type="match status" value="1"/>
</dbReference>